<dbReference type="KEGG" id="psic:J4E96_01520"/>
<organism evidence="2 3">
    <name type="scientific">Pengzhenrongella sicca</name>
    <dbReference type="NCBI Taxonomy" id="2819238"/>
    <lineage>
        <taxon>Bacteria</taxon>
        <taxon>Bacillati</taxon>
        <taxon>Actinomycetota</taxon>
        <taxon>Actinomycetes</taxon>
        <taxon>Micrococcales</taxon>
        <taxon>Pengzhenrongella</taxon>
    </lineage>
</organism>
<gene>
    <name evidence="2" type="ORF">J4E96_01520</name>
</gene>
<feature type="compositionally biased region" description="Low complexity" evidence="1">
    <location>
        <begin position="18"/>
        <end position="65"/>
    </location>
</feature>
<accession>A0A8A4ZFP4</accession>
<dbReference type="AlphaFoldDB" id="A0A8A4ZFP4"/>
<evidence type="ECO:0000313" key="3">
    <source>
        <dbReference type="Proteomes" id="UP000663937"/>
    </source>
</evidence>
<dbReference type="Proteomes" id="UP000663937">
    <property type="component" value="Chromosome"/>
</dbReference>
<name>A0A8A4ZFP4_9MICO</name>
<protein>
    <submittedName>
        <fullName evidence="2">Uncharacterized protein</fullName>
    </submittedName>
</protein>
<sequence>MSKLEAQRAMRAARYDAAHAGTSPRAASATTAAKAPGAAKAPRASKARAAAPATARPADTAADAPVTELCGHRSSIGGKSCKRPAGHSETTHRYS</sequence>
<evidence type="ECO:0000313" key="2">
    <source>
        <dbReference type="EMBL" id="QTE29753.1"/>
    </source>
</evidence>
<keyword evidence="3" id="KW-1185">Reference proteome</keyword>
<feature type="region of interest" description="Disordered" evidence="1">
    <location>
        <begin position="1"/>
        <end position="95"/>
    </location>
</feature>
<reference evidence="2" key="1">
    <citation type="submission" date="2021-03" db="EMBL/GenBank/DDBJ databases">
        <title>Pengzhenrongella sicca gen. nov., sp. nov., a new member of suborder Micrococcineae isolated from High-Arctic tundra soil.</title>
        <authorList>
            <person name="Peng F."/>
        </authorList>
    </citation>
    <scope>NUCLEOTIDE SEQUENCE</scope>
    <source>
        <strain evidence="2">LRZ-2</strain>
    </source>
</reference>
<feature type="compositionally biased region" description="Basic and acidic residues" evidence="1">
    <location>
        <begin position="1"/>
        <end position="17"/>
    </location>
</feature>
<proteinExistence type="predicted"/>
<dbReference type="RefSeq" id="WP_227424053.1">
    <property type="nucleotide sequence ID" value="NZ_CP071868.1"/>
</dbReference>
<evidence type="ECO:0000256" key="1">
    <source>
        <dbReference type="SAM" id="MobiDB-lite"/>
    </source>
</evidence>
<dbReference type="EMBL" id="CP071868">
    <property type="protein sequence ID" value="QTE29753.1"/>
    <property type="molecule type" value="Genomic_DNA"/>
</dbReference>